<organism evidence="9 10">
    <name type="scientific">Zostera marina</name>
    <name type="common">Eelgrass</name>
    <dbReference type="NCBI Taxonomy" id="29655"/>
    <lineage>
        <taxon>Eukaryota</taxon>
        <taxon>Viridiplantae</taxon>
        <taxon>Streptophyta</taxon>
        <taxon>Embryophyta</taxon>
        <taxon>Tracheophyta</taxon>
        <taxon>Spermatophyta</taxon>
        <taxon>Magnoliopsida</taxon>
        <taxon>Liliopsida</taxon>
        <taxon>Zosteraceae</taxon>
        <taxon>Zostera</taxon>
    </lineage>
</organism>
<dbReference type="GO" id="GO:0005634">
    <property type="term" value="C:nucleus"/>
    <property type="evidence" value="ECO:0000318"/>
    <property type="project" value="GO_Central"/>
</dbReference>
<gene>
    <name evidence="9" type="ORF">ZOSMA_2G01700</name>
</gene>
<dbReference type="Proteomes" id="UP000036987">
    <property type="component" value="Unassembled WGS sequence"/>
</dbReference>
<evidence type="ECO:0000259" key="8">
    <source>
        <dbReference type="PROSITE" id="PS50888"/>
    </source>
</evidence>
<evidence type="ECO:0000256" key="5">
    <source>
        <dbReference type="ARBA" id="ARBA00023163"/>
    </source>
</evidence>
<evidence type="ECO:0000256" key="2">
    <source>
        <dbReference type="ARBA" id="ARBA00005510"/>
    </source>
</evidence>
<dbReference type="Gene3D" id="4.10.280.10">
    <property type="entry name" value="Helix-loop-helix DNA-binding domain"/>
    <property type="match status" value="1"/>
</dbReference>
<feature type="domain" description="BHLH" evidence="8">
    <location>
        <begin position="237"/>
        <end position="286"/>
    </location>
</feature>
<comment type="similarity">
    <text evidence="2">Belongs to the bHLH protein family.</text>
</comment>
<dbReference type="SMART" id="SM00353">
    <property type="entry name" value="HLH"/>
    <property type="match status" value="1"/>
</dbReference>
<dbReference type="GO" id="GO:0048766">
    <property type="term" value="P:root hair initiation"/>
    <property type="evidence" value="ECO:0007669"/>
    <property type="project" value="UniProtKB-ARBA"/>
</dbReference>
<evidence type="ECO:0000313" key="10">
    <source>
        <dbReference type="Proteomes" id="UP000036987"/>
    </source>
</evidence>
<keyword evidence="4" id="KW-0238">DNA-binding</keyword>
<dbReference type="InterPro" id="IPR045843">
    <property type="entry name" value="IND-like"/>
</dbReference>
<dbReference type="PROSITE" id="PS50888">
    <property type="entry name" value="BHLH"/>
    <property type="match status" value="1"/>
</dbReference>
<dbReference type="SUPFAM" id="SSF47459">
    <property type="entry name" value="HLH, helix-loop-helix DNA-binding domain"/>
    <property type="match status" value="1"/>
</dbReference>
<dbReference type="GO" id="GO:0046983">
    <property type="term" value="F:protein dimerization activity"/>
    <property type="evidence" value="ECO:0007669"/>
    <property type="project" value="InterPro"/>
</dbReference>
<dbReference type="Pfam" id="PF00010">
    <property type="entry name" value="HLH"/>
    <property type="match status" value="1"/>
</dbReference>
<dbReference type="OrthoDB" id="687495at2759"/>
<dbReference type="GO" id="GO:0000978">
    <property type="term" value="F:RNA polymerase II cis-regulatory region sequence-specific DNA binding"/>
    <property type="evidence" value="ECO:0000318"/>
    <property type="project" value="GO_Central"/>
</dbReference>
<dbReference type="EMBL" id="LFYR01000981">
    <property type="protein sequence ID" value="KMZ66159.1"/>
    <property type="molecule type" value="Genomic_DNA"/>
</dbReference>
<evidence type="ECO:0000256" key="1">
    <source>
        <dbReference type="ARBA" id="ARBA00004123"/>
    </source>
</evidence>
<dbReference type="GO" id="GO:0000981">
    <property type="term" value="F:DNA-binding transcription factor activity, RNA polymerase II-specific"/>
    <property type="evidence" value="ECO:0000318"/>
    <property type="project" value="GO_Central"/>
</dbReference>
<evidence type="ECO:0000256" key="4">
    <source>
        <dbReference type="ARBA" id="ARBA00023125"/>
    </source>
</evidence>
<evidence type="ECO:0000256" key="6">
    <source>
        <dbReference type="ARBA" id="ARBA00023242"/>
    </source>
</evidence>
<feature type="region of interest" description="Disordered" evidence="7">
    <location>
        <begin position="323"/>
        <end position="342"/>
    </location>
</feature>
<dbReference type="InterPro" id="IPR011598">
    <property type="entry name" value="bHLH_dom"/>
</dbReference>
<reference evidence="10" key="1">
    <citation type="journal article" date="2016" name="Nature">
        <title>The genome of the seagrass Zostera marina reveals angiosperm adaptation to the sea.</title>
        <authorList>
            <person name="Olsen J.L."/>
            <person name="Rouze P."/>
            <person name="Verhelst B."/>
            <person name="Lin Y.-C."/>
            <person name="Bayer T."/>
            <person name="Collen J."/>
            <person name="Dattolo E."/>
            <person name="De Paoli E."/>
            <person name="Dittami S."/>
            <person name="Maumus F."/>
            <person name="Michel G."/>
            <person name="Kersting A."/>
            <person name="Lauritano C."/>
            <person name="Lohaus R."/>
            <person name="Toepel M."/>
            <person name="Tonon T."/>
            <person name="Vanneste K."/>
            <person name="Amirebrahimi M."/>
            <person name="Brakel J."/>
            <person name="Bostroem C."/>
            <person name="Chovatia M."/>
            <person name="Grimwood J."/>
            <person name="Jenkins J.W."/>
            <person name="Jueterbock A."/>
            <person name="Mraz A."/>
            <person name="Stam W.T."/>
            <person name="Tice H."/>
            <person name="Bornberg-Bauer E."/>
            <person name="Green P.J."/>
            <person name="Pearson G.A."/>
            <person name="Procaccini G."/>
            <person name="Duarte C.M."/>
            <person name="Schmutz J."/>
            <person name="Reusch T.B.H."/>
            <person name="Van de Peer Y."/>
        </authorList>
    </citation>
    <scope>NUCLEOTIDE SEQUENCE [LARGE SCALE GENOMIC DNA]</scope>
    <source>
        <strain evidence="10">cv. Finnish</strain>
    </source>
</reference>
<keyword evidence="5" id="KW-0804">Transcription</keyword>
<dbReference type="InterPro" id="IPR036638">
    <property type="entry name" value="HLH_DNA-bd_sf"/>
</dbReference>
<keyword evidence="6" id="KW-0539">Nucleus</keyword>
<keyword evidence="3" id="KW-0805">Transcription regulation</keyword>
<evidence type="ECO:0000313" key="9">
    <source>
        <dbReference type="EMBL" id="KMZ66159.1"/>
    </source>
</evidence>
<name>A0A0K9PB21_ZOSMR</name>
<dbReference type="PANTHER" id="PTHR45914:SF59">
    <property type="entry name" value="TRANSCRIPTION FACTOR BHLH83-LIKE"/>
    <property type="match status" value="1"/>
</dbReference>
<keyword evidence="10" id="KW-1185">Reference proteome</keyword>
<protein>
    <recommendedName>
        <fullName evidence="8">BHLH domain-containing protein</fullName>
    </recommendedName>
</protein>
<evidence type="ECO:0000256" key="3">
    <source>
        <dbReference type="ARBA" id="ARBA00023015"/>
    </source>
</evidence>
<dbReference type="AlphaFoldDB" id="A0A0K9PB21"/>
<dbReference type="FunFam" id="4.10.280.10:FF:000046">
    <property type="entry name" value="Transcription factor bHLH83"/>
    <property type="match status" value="1"/>
</dbReference>
<feature type="compositionally biased region" description="Polar residues" evidence="7">
    <location>
        <begin position="325"/>
        <end position="335"/>
    </location>
</feature>
<proteinExistence type="inferred from homology"/>
<accession>A0A0K9PB21</accession>
<dbReference type="CDD" id="cd11454">
    <property type="entry name" value="bHLH_AtIND_like"/>
    <property type="match status" value="1"/>
</dbReference>
<sequence>MALDNFIHTNMFDEHLLGGRDFVSPALFDLMNQTSCEVERSGTVNYSSDPFAQLLPNFHLNSSTSHNRWNELQLHPCIDSPTILADDHLHQRNSVLSFGGNGCNYPCLRSLTSSSSTSSSMLSFDHLENCRSISNSTRLVPLSYSRPTENILDPNTDINSVQLSKEDLIMEEQLRWLYSAETTNSIDADKVQIRENDDGLLGATLKRPYMAIDDQMQVSKKQCTRGINKISKQSSSVCKDPQSIAAKNRRERISERLKVLQELVPNGTKVDLVTMLEKATSYVKFLQLQIKVLANDEFWQENGGKKPEIGEMKEAIDAILYSHNGPKSTSTSTTLLGERSKH</sequence>
<comment type="subcellular location">
    <subcellularLocation>
        <location evidence="1">Nucleus</location>
    </subcellularLocation>
</comment>
<dbReference type="PANTHER" id="PTHR45914">
    <property type="entry name" value="TRANSCRIPTION FACTOR HEC3-RELATED"/>
    <property type="match status" value="1"/>
</dbReference>
<evidence type="ECO:0000256" key="7">
    <source>
        <dbReference type="SAM" id="MobiDB-lite"/>
    </source>
</evidence>
<comment type="caution">
    <text evidence="9">The sequence shown here is derived from an EMBL/GenBank/DDBJ whole genome shotgun (WGS) entry which is preliminary data.</text>
</comment>
<dbReference type="GO" id="GO:0006357">
    <property type="term" value="P:regulation of transcription by RNA polymerase II"/>
    <property type="evidence" value="ECO:0000318"/>
    <property type="project" value="GO_Central"/>
</dbReference>